<feature type="region of interest" description="Disordered" evidence="1">
    <location>
        <begin position="151"/>
        <end position="175"/>
    </location>
</feature>
<protein>
    <submittedName>
        <fullName evidence="2">Uncharacterized protein</fullName>
    </submittedName>
</protein>
<sequence length="175" mass="18573">MPKDQSVNRGNPSDDIKSLEKVVPLVSCLSTKNEQLCQVLAVALVKAQTTSTLIFRGTISSPGPAPPSAESTAHAWANGLVSSHVKSNIILLRALTSLHLWSAIFASARSSYSLRFMLILFVVPQISAARPGDSTTLLRRHVDDDVFGYAAPSHQASPDPGRGVPCGGLRTDGTI</sequence>
<dbReference type="AlphaFoldDB" id="A0A8S1AKJ3"/>
<comment type="caution">
    <text evidence="2">The sequence shown here is derived from an EMBL/GenBank/DDBJ whole genome shotgun (WGS) entry which is preliminary data.</text>
</comment>
<evidence type="ECO:0000313" key="3">
    <source>
        <dbReference type="Proteomes" id="UP000494106"/>
    </source>
</evidence>
<dbReference type="EMBL" id="CADEBC010000529">
    <property type="protein sequence ID" value="CAB3246926.1"/>
    <property type="molecule type" value="Genomic_DNA"/>
</dbReference>
<organism evidence="2 3">
    <name type="scientific">Arctia plantaginis</name>
    <name type="common">Wood tiger moth</name>
    <name type="synonym">Phalaena plantaginis</name>
    <dbReference type="NCBI Taxonomy" id="874455"/>
    <lineage>
        <taxon>Eukaryota</taxon>
        <taxon>Metazoa</taxon>
        <taxon>Ecdysozoa</taxon>
        <taxon>Arthropoda</taxon>
        <taxon>Hexapoda</taxon>
        <taxon>Insecta</taxon>
        <taxon>Pterygota</taxon>
        <taxon>Neoptera</taxon>
        <taxon>Endopterygota</taxon>
        <taxon>Lepidoptera</taxon>
        <taxon>Glossata</taxon>
        <taxon>Ditrysia</taxon>
        <taxon>Noctuoidea</taxon>
        <taxon>Erebidae</taxon>
        <taxon>Arctiinae</taxon>
        <taxon>Arctia</taxon>
    </lineage>
</organism>
<accession>A0A8S1AKJ3</accession>
<gene>
    <name evidence="2" type="ORF">APLA_LOCUS11101</name>
</gene>
<proteinExistence type="predicted"/>
<name>A0A8S1AKJ3_ARCPL</name>
<keyword evidence="3" id="KW-1185">Reference proteome</keyword>
<reference evidence="2 3" key="1">
    <citation type="submission" date="2020-04" db="EMBL/GenBank/DDBJ databases">
        <authorList>
            <person name="Wallbank WR R."/>
            <person name="Pardo Diaz C."/>
            <person name="Kozak K."/>
            <person name="Martin S."/>
            <person name="Jiggins C."/>
            <person name="Moest M."/>
            <person name="Warren A I."/>
            <person name="Byers J.R.P. K."/>
            <person name="Montejo-Kovacevich G."/>
            <person name="Yen C E."/>
        </authorList>
    </citation>
    <scope>NUCLEOTIDE SEQUENCE [LARGE SCALE GENOMIC DNA]</scope>
</reference>
<evidence type="ECO:0000256" key="1">
    <source>
        <dbReference type="SAM" id="MobiDB-lite"/>
    </source>
</evidence>
<dbReference type="Proteomes" id="UP000494106">
    <property type="component" value="Unassembled WGS sequence"/>
</dbReference>
<evidence type="ECO:0000313" key="2">
    <source>
        <dbReference type="EMBL" id="CAB3246926.1"/>
    </source>
</evidence>